<keyword evidence="1" id="KW-0812">Transmembrane</keyword>
<feature type="transmembrane region" description="Helical" evidence="1">
    <location>
        <begin position="114"/>
        <end position="132"/>
    </location>
</feature>
<keyword evidence="1" id="KW-1133">Transmembrane helix</keyword>
<evidence type="ECO:0000313" key="3">
    <source>
        <dbReference type="Proteomes" id="UP000201190"/>
    </source>
</evidence>
<keyword evidence="1" id="KW-0472">Membrane</keyword>
<keyword evidence="3" id="KW-1185">Reference proteome</keyword>
<dbReference type="Proteomes" id="UP000201190">
    <property type="component" value="Segment"/>
</dbReference>
<dbReference type="OrthoDB" id="28375at10239"/>
<dbReference type="GeneID" id="24170836"/>
<accession>A0A0E3Z881</accession>
<organism evidence="2 3">
    <name type="scientific">Lambdina fiscellaria nucleopolyhedrovirus</name>
    <dbReference type="NCBI Taxonomy" id="1642929"/>
    <lineage>
        <taxon>Viruses</taxon>
        <taxon>Viruses incertae sedis</taxon>
        <taxon>Naldaviricetes</taxon>
        <taxon>Lefavirales</taxon>
        <taxon>Baculoviridae</taxon>
        <taxon>Alphabaculovirus</taxon>
        <taxon>Alphabaculovirus lafiscellariae</taxon>
    </lineage>
</organism>
<dbReference type="EMBL" id="KP752043">
    <property type="protein sequence ID" value="AKC91633.1"/>
    <property type="molecule type" value="Genomic_DNA"/>
</dbReference>
<name>A0A0E3Z881_9ABAC</name>
<sequence length="194" mass="22308">MNIIMLATTLPLWWANVHANKSDGLFEKTNQTKTTERIFYIVYTNNNDSVAAAMLNANVSAYFTADAVRYTNNDMHHKDDDDNDKNDVDENIDNLFAMILEEMNKIKKNEDTDYSYTKIIMIILCLLLIFSLKTKMYRLSQCFKKKHTNNSNKDNALLEKITIQEFNYNVNAANSPSVCQKPTVDSIKAISTRL</sequence>
<dbReference type="KEGG" id="vg:24170836"/>
<evidence type="ECO:0000313" key="2">
    <source>
        <dbReference type="EMBL" id="AKC91633.1"/>
    </source>
</evidence>
<protein>
    <submittedName>
        <fullName evidence="2">Uncharacterized protein</fullName>
    </submittedName>
</protein>
<reference evidence="2 3" key="1">
    <citation type="journal article" date="2015" name="Genome Announc.">
        <title>Genome Sequence of an Alphabaculovirus Isolated from the Oak Looper, Lambdina fiscellaria, Contains a Putative 2-Kilobase-Pair Transposable Element Encoding a Transposase and a FLYWCH Domain-Containing Protein.</title>
        <authorList>
            <person name="Rohrmann G.F."/>
            <person name="Erlandson M.A."/>
            <person name="Theilmann D.A."/>
        </authorList>
    </citation>
    <scope>NUCLEOTIDE SEQUENCE [LARGE SCALE GENOMIC DNA]</scope>
    <source>
        <strain evidence="2">GR15</strain>
    </source>
</reference>
<evidence type="ECO:0000256" key="1">
    <source>
        <dbReference type="SAM" id="Phobius"/>
    </source>
</evidence>
<proteinExistence type="predicted"/>
<dbReference type="RefSeq" id="YP_009133215.1">
    <property type="nucleotide sequence ID" value="NC_026922.1"/>
</dbReference>